<name>A0A7Z0WQW5_9PSEU</name>
<keyword evidence="2" id="KW-1185">Reference proteome</keyword>
<accession>A0A7Z0WQW5</accession>
<evidence type="ECO:0008006" key="3">
    <source>
        <dbReference type="Google" id="ProtNLM"/>
    </source>
</evidence>
<proteinExistence type="predicted"/>
<dbReference type="InterPro" id="IPR025447">
    <property type="entry name" value="DUF4192"/>
</dbReference>
<dbReference type="EMBL" id="MSIF01000002">
    <property type="protein sequence ID" value="OLF12657.1"/>
    <property type="molecule type" value="Genomic_DNA"/>
</dbReference>
<evidence type="ECO:0000313" key="2">
    <source>
        <dbReference type="Proteomes" id="UP000185696"/>
    </source>
</evidence>
<sequence>MLGFVPDHSLVLSTFTRQGGPFLGPTIRVDLPDDNDDRRELVDQLGNVMARNDVVSATIVVVCGGNADPPDLPHSELIDMVTEKFAHLDVRLTHAAWVPSIELGGIWWCYQCDDCAGRIHDPGTSTIAAVHAVEGMVTFASRDEMRDVLAPDDEDRVAHRAQLLAAYAEGMDEDASSLRAEVTATVEFAASHPALPELDDEQIARLSIALSNQQVRDHCLTLCVTGNPSGAERLWTVLTRTVPTPERAVPATLLGLCAYLRGSAVLASMALEIALDSEPDLRLALLLRTCIDRGTPPDEVLGMVETSAGMASNDSREEV</sequence>
<protein>
    <recommendedName>
        <fullName evidence="3">DUF4192 domain-containing protein</fullName>
    </recommendedName>
</protein>
<organism evidence="1 2">
    <name type="scientific">Actinophytocola xinjiangensis</name>
    <dbReference type="NCBI Taxonomy" id="485602"/>
    <lineage>
        <taxon>Bacteria</taxon>
        <taxon>Bacillati</taxon>
        <taxon>Actinomycetota</taxon>
        <taxon>Actinomycetes</taxon>
        <taxon>Pseudonocardiales</taxon>
        <taxon>Pseudonocardiaceae</taxon>
    </lineage>
</organism>
<reference evidence="1 2" key="1">
    <citation type="submission" date="2016-12" db="EMBL/GenBank/DDBJ databases">
        <title>The draft genome sequence of Actinophytocola xinjiangensis.</title>
        <authorList>
            <person name="Wang W."/>
            <person name="Yuan L."/>
        </authorList>
    </citation>
    <scope>NUCLEOTIDE SEQUENCE [LARGE SCALE GENOMIC DNA]</scope>
    <source>
        <strain evidence="1 2">CGMCC 4.4663</strain>
    </source>
</reference>
<dbReference type="AlphaFoldDB" id="A0A7Z0WQW5"/>
<gene>
    <name evidence="1" type="ORF">BLA60_05010</name>
</gene>
<comment type="caution">
    <text evidence="1">The sequence shown here is derived from an EMBL/GenBank/DDBJ whole genome shotgun (WGS) entry which is preliminary data.</text>
</comment>
<dbReference type="Pfam" id="PF13830">
    <property type="entry name" value="DUF4192"/>
    <property type="match status" value="1"/>
</dbReference>
<evidence type="ECO:0000313" key="1">
    <source>
        <dbReference type="EMBL" id="OLF12657.1"/>
    </source>
</evidence>
<dbReference type="Proteomes" id="UP000185696">
    <property type="component" value="Unassembled WGS sequence"/>
</dbReference>